<accession>A0ABQ3BKP1</accession>
<dbReference type="Proteomes" id="UP000624183">
    <property type="component" value="Unassembled WGS sequence"/>
</dbReference>
<keyword evidence="2" id="KW-1185">Reference proteome</keyword>
<proteinExistence type="predicted"/>
<evidence type="ECO:0000313" key="1">
    <source>
        <dbReference type="EMBL" id="GGZ48990.1"/>
    </source>
</evidence>
<gene>
    <name evidence="1" type="ORF">GCM10010328_24730</name>
</gene>
<reference evidence="2" key="1">
    <citation type="journal article" date="2019" name="Int. J. Syst. Evol. Microbiol.">
        <title>The Global Catalogue of Microorganisms (GCM) 10K type strain sequencing project: providing services to taxonomists for standard genome sequencing and annotation.</title>
        <authorList>
            <consortium name="The Broad Institute Genomics Platform"/>
            <consortium name="The Broad Institute Genome Sequencing Center for Infectious Disease"/>
            <person name="Wu L."/>
            <person name="Ma J."/>
        </authorList>
    </citation>
    <scope>NUCLEOTIDE SEQUENCE [LARGE SCALE GENOMIC DNA]</scope>
    <source>
        <strain evidence="2">JCM 4602</strain>
    </source>
</reference>
<organism evidence="1 2">
    <name type="scientific">Streptomyces rubiginosohelvolus</name>
    <dbReference type="NCBI Taxonomy" id="67362"/>
    <lineage>
        <taxon>Bacteria</taxon>
        <taxon>Bacillati</taxon>
        <taxon>Actinomycetota</taxon>
        <taxon>Actinomycetes</taxon>
        <taxon>Kitasatosporales</taxon>
        <taxon>Streptomycetaceae</taxon>
        <taxon>Streptomyces</taxon>
    </lineage>
</organism>
<sequence>MSWSASGCRPLQPIRIWVPNWAGVNMPVEAWGVVMLGTLTAPDRGPCTRITRSREIAAIPRE</sequence>
<evidence type="ECO:0000313" key="2">
    <source>
        <dbReference type="Proteomes" id="UP000624183"/>
    </source>
</evidence>
<comment type="caution">
    <text evidence="1">The sequence shown here is derived from an EMBL/GenBank/DDBJ whole genome shotgun (WGS) entry which is preliminary data.</text>
</comment>
<dbReference type="EMBL" id="BMUW01000003">
    <property type="protein sequence ID" value="GGZ48990.1"/>
    <property type="molecule type" value="Genomic_DNA"/>
</dbReference>
<name>A0ABQ3BKP1_9ACTN</name>
<protein>
    <submittedName>
        <fullName evidence="1">Uncharacterized protein</fullName>
    </submittedName>
</protein>